<dbReference type="InterPro" id="IPR040564">
    <property type="entry name" value="CxC3-like"/>
</dbReference>
<protein>
    <recommendedName>
        <fullName evidence="1">CxC3 like cysteine cluster domain-containing protein</fullName>
    </recommendedName>
</protein>
<proteinExistence type="predicted"/>
<sequence length="536" mass="61668">MESWHLPNLSVQIAPDCISEGRSTMTEIFAVNPRLCLDQIQGDSVTKRTQNWAERANILNESWAESRAGLYKTMLKTFAVKVGMACMQCLKEPAVIRCNECFTVTYLCGSCDQHLHELLPFHDRDAVVNECYQPIPPTLSKNSCGEWITIGRQLPYAEISCPVCDSTCKRLANQHGQHCIVVSARGQFDLYHACYQCCNCNKELSTSNPFIISQLGFWPGSISDLYHACYQCCDIFHQDLFIHWDILQKQTPGISERSFFKSLELFSKEKGRLGTVNVTAFATCFREWKYCQFELDKERRINWMECPACSNNQHSVHVDDNMKLHRFTSAAVRKFSRRHVVIPAGMLQETPKRLEIAGCRHAIAQHAVNMMHGEVYGYAHYMQLNYFLPKNVQFFWYDVVRTGKPNHIEQEVLWGGRWQVGAGATTGEEVEQINSHFSCWGSSTKHMLPEAREELLTEHALQWNRRKAECLPQSLAKRYKKYSSSDVFQSGMQCEFFAAFPHHMQTWVSRVQETVLASKAEATIRTYLAGFKRWKL</sequence>
<keyword evidence="3" id="KW-1185">Reference proteome</keyword>
<organism evidence="2 3">
    <name type="scientific">Acropora cervicornis</name>
    <name type="common">Staghorn coral</name>
    <dbReference type="NCBI Taxonomy" id="6130"/>
    <lineage>
        <taxon>Eukaryota</taxon>
        <taxon>Metazoa</taxon>
        <taxon>Cnidaria</taxon>
        <taxon>Anthozoa</taxon>
        <taxon>Hexacorallia</taxon>
        <taxon>Scleractinia</taxon>
        <taxon>Astrocoeniina</taxon>
        <taxon>Acroporidae</taxon>
        <taxon>Acropora</taxon>
    </lineage>
</organism>
<accession>A0AAD9QIN7</accession>
<dbReference type="EMBL" id="JARQWQ010000031">
    <property type="protein sequence ID" value="KAK2561879.1"/>
    <property type="molecule type" value="Genomic_DNA"/>
</dbReference>
<dbReference type="AlphaFoldDB" id="A0AAD9QIN7"/>
<evidence type="ECO:0000313" key="3">
    <source>
        <dbReference type="Proteomes" id="UP001249851"/>
    </source>
</evidence>
<dbReference type="CDD" id="cd19757">
    <property type="entry name" value="Bbox1"/>
    <property type="match status" value="1"/>
</dbReference>
<comment type="caution">
    <text evidence="2">The sequence shown here is derived from an EMBL/GenBank/DDBJ whole genome shotgun (WGS) entry which is preliminary data.</text>
</comment>
<dbReference type="Proteomes" id="UP001249851">
    <property type="component" value="Unassembled WGS sequence"/>
</dbReference>
<reference evidence="2" key="2">
    <citation type="journal article" date="2023" name="Science">
        <title>Genomic signatures of disease resistance in endangered staghorn corals.</title>
        <authorList>
            <person name="Vollmer S.V."/>
            <person name="Selwyn J.D."/>
            <person name="Despard B.A."/>
            <person name="Roesel C.L."/>
        </authorList>
    </citation>
    <scope>NUCLEOTIDE SEQUENCE</scope>
    <source>
        <strain evidence="2">K2</strain>
    </source>
</reference>
<reference evidence="2" key="1">
    <citation type="journal article" date="2023" name="G3 (Bethesda)">
        <title>Whole genome assembly and annotation of the endangered Caribbean coral Acropora cervicornis.</title>
        <authorList>
            <person name="Selwyn J.D."/>
            <person name="Vollmer S.V."/>
        </authorList>
    </citation>
    <scope>NUCLEOTIDE SEQUENCE</scope>
    <source>
        <strain evidence="2">K2</strain>
    </source>
</reference>
<evidence type="ECO:0000313" key="2">
    <source>
        <dbReference type="EMBL" id="KAK2561879.1"/>
    </source>
</evidence>
<gene>
    <name evidence="2" type="ORF">P5673_015276</name>
</gene>
<name>A0AAD9QIN7_ACRCE</name>
<dbReference type="PANTHER" id="PTHR33104">
    <property type="entry name" value="SI:DKEY-29D5.2"/>
    <property type="match status" value="1"/>
</dbReference>
<feature type="domain" description="CxC3 like cysteine cluster" evidence="1">
    <location>
        <begin position="160"/>
        <end position="269"/>
    </location>
</feature>
<evidence type="ECO:0000259" key="1">
    <source>
        <dbReference type="Pfam" id="PF18804"/>
    </source>
</evidence>
<dbReference type="PANTHER" id="PTHR33104:SF2">
    <property type="entry name" value="CXC3 LIKE CYSTEINE CLUSTER DOMAIN-CONTAINING PROTEIN"/>
    <property type="match status" value="1"/>
</dbReference>
<dbReference type="Pfam" id="PF18804">
    <property type="entry name" value="CxC3"/>
    <property type="match status" value="1"/>
</dbReference>